<dbReference type="PaxDb" id="3708-A0A078J358"/>
<evidence type="ECO:0000313" key="2">
    <source>
        <dbReference type="Proteomes" id="UP000028999"/>
    </source>
</evidence>
<keyword evidence="2" id="KW-1185">Reference proteome</keyword>
<protein>
    <submittedName>
        <fullName evidence="1">BnaCnng32790D protein</fullName>
    </submittedName>
</protein>
<proteinExistence type="predicted"/>
<dbReference type="Proteomes" id="UP000028999">
    <property type="component" value="Unassembled WGS sequence"/>
</dbReference>
<dbReference type="EMBL" id="LK033643">
    <property type="protein sequence ID" value="CDY58179.1"/>
    <property type="molecule type" value="Genomic_DNA"/>
</dbReference>
<accession>A0A078J358</accession>
<sequence>MAKSLSRSTVSRVATRIFPTSRAASPF</sequence>
<gene>
    <name evidence="1" type="primary">BnaCnng32790D</name>
    <name evidence="1" type="ORF">GSBRNA2T00023193001</name>
</gene>
<dbReference type="Gramene" id="CDY58179">
    <property type="protein sequence ID" value="CDY58179"/>
    <property type="gene ID" value="GSBRNA2T00023193001"/>
</dbReference>
<organism evidence="1 2">
    <name type="scientific">Brassica napus</name>
    <name type="common">Rape</name>
    <dbReference type="NCBI Taxonomy" id="3708"/>
    <lineage>
        <taxon>Eukaryota</taxon>
        <taxon>Viridiplantae</taxon>
        <taxon>Streptophyta</taxon>
        <taxon>Embryophyta</taxon>
        <taxon>Tracheophyta</taxon>
        <taxon>Spermatophyta</taxon>
        <taxon>Magnoliopsida</taxon>
        <taxon>eudicotyledons</taxon>
        <taxon>Gunneridae</taxon>
        <taxon>Pentapetalae</taxon>
        <taxon>rosids</taxon>
        <taxon>malvids</taxon>
        <taxon>Brassicales</taxon>
        <taxon>Brassicaceae</taxon>
        <taxon>Brassiceae</taxon>
        <taxon>Brassica</taxon>
    </lineage>
</organism>
<dbReference type="AlphaFoldDB" id="A0A078J358"/>
<name>A0A078J358_BRANA</name>
<evidence type="ECO:0000313" key="1">
    <source>
        <dbReference type="EMBL" id="CDY58179.1"/>
    </source>
</evidence>
<reference evidence="1 2" key="1">
    <citation type="journal article" date="2014" name="Science">
        <title>Plant genetics. Early allopolyploid evolution in the post-Neolithic Brassica napus oilseed genome.</title>
        <authorList>
            <person name="Chalhoub B."/>
            <person name="Denoeud F."/>
            <person name="Liu S."/>
            <person name="Parkin I.A."/>
            <person name="Tang H."/>
            <person name="Wang X."/>
            <person name="Chiquet J."/>
            <person name="Belcram H."/>
            <person name="Tong C."/>
            <person name="Samans B."/>
            <person name="Correa M."/>
            <person name="Da Silva C."/>
            <person name="Just J."/>
            <person name="Falentin C."/>
            <person name="Koh C.S."/>
            <person name="Le Clainche I."/>
            <person name="Bernard M."/>
            <person name="Bento P."/>
            <person name="Noel B."/>
            <person name="Labadie K."/>
            <person name="Alberti A."/>
            <person name="Charles M."/>
            <person name="Arnaud D."/>
            <person name="Guo H."/>
            <person name="Daviaud C."/>
            <person name="Alamery S."/>
            <person name="Jabbari K."/>
            <person name="Zhao M."/>
            <person name="Edger P.P."/>
            <person name="Chelaifa H."/>
            <person name="Tack D."/>
            <person name="Lassalle G."/>
            <person name="Mestiri I."/>
            <person name="Schnel N."/>
            <person name="Le Paslier M.C."/>
            <person name="Fan G."/>
            <person name="Renault V."/>
            <person name="Bayer P.E."/>
            <person name="Golicz A.A."/>
            <person name="Manoli S."/>
            <person name="Lee T.H."/>
            <person name="Thi V.H."/>
            <person name="Chalabi S."/>
            <person name="Hu Q."/>
            <person name="Fan C."/>
            <person name="Tollenaere R."/>
            <person name="Lu Y."/>
            <person name="Battail C."/>
            <person name="Shen J."/>
            <person name="Sidebottom C.H."/>
            <person name="Wang X."/>
            <person name="Canaguier A."/>
            <person name="Chauveau A."/>
            <person name="Berard A."/>
            <person name="Deniot G."/>
            <person name="Guan M."/>
            <person name="Liu Z."/>
            <person name="Sun F."/>
            <person name="Lim Y.P."/>
            <person name="Lyons E."/>
            <person name="Town C.D."/>
            <person name="Bancroft I."/>
            <person name="Wang X."/>
            <person name="Meng J."/>
            <person name="Ma J."/>
            <person name="Pires J.C."/>
            <person name="King G.J."/>
            <person name="Brunel D."/>
            <person name="Delourme R."/>
            <person name="Renard M."/>
            <person name="Aury J.M."/>
            <person name="Adams K.L."/>
            <person name="Batley J."/>
            <person name="Snowdon R.J."/>
            <person name="Tost J."/>
            <person name="Edwards D."/>
            <person name="Zhou Y."/>
            <person name="Hua W."/>
            <person name="Sharpe A.G."/>
            <person name="Paterson A.H."/>
            <person name="Guan C."/>
            <person name="Wincker P."/>
        </authorList>
    </citation>
    <scope>NUCLEOTIDE SEQUENCE [LARGE SCALE GENOMIC DNA]</scope>
    <source>
        <strain evidence="2">cv. Darmor-bzh</strain>
    </source>
</reference>